<gene>
    <name evidence="2" type="ORF">ACHAWU_008150</name>
</gene>
<dbReference type="AlphaFoldDB" id="A0ABD3MFU4"/>
<dbReference type="Proteomes" id="UP001530293">
    <property type="component" value="Unassembled WGS sequence"/>
</dbReference>
<dbReference type="PANTHER" id="PTHR46761">
    <property type="entry name" value="RAN GTPASE-ACTIVATING PROTEIN 1"/>
    <property type="match status" value="1"/>
</dbReference>
<dbReference type="PANTHER" id="PTHR46761:SF2">
    <property type="entry name" value="RAN GTPASE-ACTIVATING PROTEIN 1"/>
    <property type="match status" value="1"/>
</dbReference>
<dbReference type="InterPro" id="IPR001611">
    <property type="entry name" value="Leu-rich_rpt"/>
</dbReference>
<accession>A0ABD3MFU4</accession>
<sequence>MPPIPPIQLEPPGEREVVDRERAVEFVNLWKEQLREHRANIIQAAASSTGGDVDGDGGNVNDGHPWILCDRIRLSNKSYTIEAAHVIASFLTEPLFDDCPPLAHGIIEADLTDIIAGRMTEEAILVLKSICDAFANSNLVDVDLSENAIGEQAIGACETVVTLKSLERLSFCNNGFSGENMTTVADLLTRDNDGAGCIAGNLTKIHFYNNMSGEEGCKEFARIFEKCTRMEDLRFSGTRAGKAGSDIIASVLDAFLGAGNNPNLRKLDLYDNTFSSTASHEALFRALGSTTSLSHLNLGDCDLEDDGVKKVCHALFECDSNLEHLDLSGNVVTRRGAKHIADYIRDCGGKLKTLRLENNELTSKGVELIAAAFRGSEDGHSIEELQLNNCMVGAIGARALIDAFGPNGKDLPKLNNIFLNGNSFAGDVLSELEVAFDFRLGELEDNDSDGDADDDLSDDEEEEEEEEEEVPIAEADVDDLTSAMEKSRLV</sequence>
<dbReference type="SUPFAM" id="SSF52047">
    <property type="entry name" value="RNI-like"/>
    <property type="match status" value="1"/>
</dbReference>
<dbReference type="SMART" id="SM00368">
    <property type="entry name" value="LRR_RI"/>
    <property type="match status" value="6"/>
</dbReference>
<evidence type="ECO:0000313" key="2">
    <source>
        <dbReference type="EMBL" id="KAL3762447.1"/>
    </source>
</evidence>
<keyword evidence="3" id="KW-1185">Reference proteome</keyword>
<feature type="compositionally biased region" description="Acidic residues" evidence="1">
    <location>
        <begin position="443"/>
        <end position="479"/>
    </location>
</feature>
<proteinExistence type="predicted"/>
<dbReference type="EMBL" id="JALLBG020000135">
    <property type="protein sequence ID" value="KAL3762447.1"/>
    <property type="molecule type" value="Genomic_DNA"/>
</dbReference>
<dbReference type="InterPro" id="IPR032675">
    <property type="entry name" value="LRR_dom_sf"/>
</dbReference>
<evidence type="ECO:0000256" key="1">
    <source>
        <dbReference type="SAM" id="MobiDB-lite"/>
    </source>
</evidence>
<dbReference type="InterPro" id="IPR045203">
    <property type="entry name" value="RanGAP1/2"/>
</dbReference>
<dbReference type="Pfam" id="PF13516">
    <property type="entry name" value="LRR_6"/>
    <property type="match status" value="3"/>
</dbReference>
<name>A0ABD3MFU4_9STRA</name>
<comment type="caution">
    <text evidence="2">The sequence shown here is derived from an EMBL/GenBank/DDBJ whole genome shotgun (WGS) entry which is preliminary data.</text>
</comment>
<protein>
    <submittedName>
        <fullName evidence="2">Uncharacterized protein</fullName>
    </submittedName>
</protein>
<reference evidence="2 3" key="1">
    <citation type="submission" date="2024-10" db="EMBL/GenBank/DDBJ databases">
        <title>Updated reference genomes for cyclostephanoid diatoms.</title>
        <authorList>
            <person name="Roberts W.R."/>
            <person name="Alverson A.J."/>
        </authorList>
    </citation>
    <scope>NUCLEOTIDE SEQUENCE [LARGE SCALE GENOMIC DNA]</scope>
    <source>
        <strain evidence="2 3">AJA232-27</strain>
    </source>
</reference>
<evidence type="ECO:0000313" key="3">
    <source>
        <dbReference type="Proteomes" id="UP001530293"/>
    </source>
</evidence>
<dbReference type="Gene3D" id="3.80.10.10">
    <property type="entry name" value="Ribonuclease Inhibitor"/>
    <property type="match status" value="1"/>
</dbReference>
<organism evidence="2 3">
    <name type="scientific">Discostella pseudostelligera</name>
    <dbReference type="NCBI Taxonomy" id="259834"/>
    <lineage>
        <taxon>Eukaryota</taxon>
        <taxon>Sar</taxon>
        <taxon>Stramenopiles</taxon>
        <taxon>Ochrophyta</taxon>
        <taxon>Bacillariophyta</taxon>
        <taxon>Coscinodiscophyceae</taxon>
        <taxon>Thalassiosirophycidae</taxon>
        <taxon>Stephanodiscales</taxon>
        <taxon>Stephanodiscaceae</taxon>
        <taxon>Discostella</taxon>
    </lineage>
</organism>
<feature type="region of interest" description="Disordered" evidence="1">
    <location>
        <begin position="443"/>
        <end position="490"/>
    </location>
</feature>